<keyword evidence="3" id="KW-1185">Reference proteome</keyword>
<dbReference type="AlphaFoldDB" id="A0A849ALE4"/>
<gene>
    <name evidence="2" type="ORF">HKD39_18390</name>
</gene>
<dbReference type="PANTHER" id="PTHR33164:SF99">
    <property type="entry name" value="MARR FAMILY REGULATORY PROTEIN"/>
    <property type="match status" value="1"/>
</dbReference>
<dbReference type="InterPro" id="IPR039422">
    <property type="entry name" value="MarR/SlyA-like"/>
</dbReference>
<dbReference type="InterPro" id="IPR036388">
    <property type="entry name" value="WH-like_DNA-bd_sf"/>
</dbReference>
<comment type="caution">
    <text evidence="2">The sequence shown here is derived from an EMBL/GenBank/DDBJ whole genome shotgun (WGS) entry which is preliminary data.</text>
</comment>
<proteinExistence type="predicted"/>
<dbReference type="Gene3D" id="1.10.10.10">
    <property type="entry name" value="Winged helix-like DNA-binding domain superfamily/Winged helix DNA-binding domain"/>
    <property type="match status" value="1"/>
</dbReference>
<protein>
    <submittedName>
        <fullName evidence="2">MarR family transcriptional regulator</fullName>
    </submittedName>
</protein>
<sequence length="154" mass="16960">MRLVGAQTRGTIAAESAEVDELAEGWQQLVRRFHRITCQLDRALSAAHGLTSSEFTVLEQMYQAGGSVRMSELAQTACVTQSALSRLVGRLHDDGLLRRKTCDADRRSVSAELTPAGKRRYLQARETQRKILQTEADDCPVTTAMLRDGNRAAG</sequence>
<dbReference type="PRINTS" id="PR00598">
    <property type="entry name" value="HTHMARR"/>
</dbReference>
<evidence type="ECO:0000313" key="3">
    <source>
        <dbReference type="Proteomes" id="UP000562984"/>
    </source>
</evidence>
<dbReference type="InterPro" id="IPR036390">
    <property type="entry name" value="WH_DNA-bd_sf"/>
</dbReference>
<dbReference type="PANTHER" id="PTHR33164">
    <property type="entry name" value="TRANSCRIPTIONAL REGULATOR, MARR FAMILY"/>
    <property type="match status" value="1"/>
</dbReference>
<dbReference type="SMART" id="SM00347">
    <property type="entry name" value="HTH_MARR"/>
    <property type="match status" value="1"/>
</dbReference>
<dbReference type="GO" id="GO:0006950">
    <property type="term" value="P:response to stress"/>
    <property type="evidence" value="ECO:0007669"/>
    <property type="project" value="TreeGrafter"/>
</dbReference>
<evidence type="ECO:0000313" key="2">
    <source>
        <dbReference type="EMBL" id="NNG37632.1"/>
    </source>
</evidence>
<dbReference type="GO" id="GO:0003700">
    <property type="term" value="F:DNA-binding transcription factor activity"/>
    <property type="evidence" value="ECO:0007669"/>
    <property type="project" value="InterPro"/>
</dbReference>
<accession>A0A849ALE4</accession>
<name>A0A849ALE4_9ACTN</name>
<organism evidence="2 3">
    <name type="scientific">Nakamurella aerolata</name>
    <dbReference type="NCBI Taxonomy" id="1656892"/>
    <lineage>
        <taxon>Bacteria</taxon>
        <taxon>Bacillati</taxon>
        <taxon>Actinomycetota</taxon>
        <taxon>Actinomycetes</taxon>
        <taxon>Nakamurellales</taxon>
        <taxon>Nakamurellaceae</taxon>
        <taxon>Nakamurella</taxon>
    </lineage>
</organism>
<dbReference type="Proteomes" id="UP000562984">
    <property type="component" value="Unassembled WGS sequence"/>
</dbReference>
<reference evidence="2 3" key="1">
    <citation type="submission" date="2020-05" db="EMBL/GenBank/DDBJ databases">
        <title>Nakamurella sp. DB0629 isolated from air conditioner.</title>
        <authorList>
            <person name="Kim D.H."/>
            <person name="Kim D.-U."/>
        </authorList>
    </citation>
    <scope>NUCLEOTIDE SEQUENCE [LARGE SCALE GENOMIC DNA]</scope>
    <source>
        <strain evidence="2 3">DB0629</strain>
    </source>
</reference>
<dbReference type="Pfam" id="PF12802">
    <property type="entry name" value="MarR_2"/>
    <property type="match status" value="1"/>
</dbReference>
<evidence type="ECO:0000259" key="1">
    <source>
        <dbReference type="PROSITE" id="PS50995"/>
    </source>
</evidence>
<dbReference type="InterPro" id="IPR000835">
    <property type="entry name" value="HTH_MarR-typ"/>
</dbReference>
<dbReference type="SUPFAM" id="SSF46785">
    <property type="entry name" value="Winged helix' DNA-binding domain"/>
    <property type="match status" value="1"/>
</dbReference>
<dbReference type="EMBL" id="JABEND010000017">
    <property type="protein sequence ID" value="NNG37632.1"/>
    <property type="molecule type" value="Genomic_DNA"/>
</dbReference>
<dbReference type="PROSITE" id="PS50995">
    <property type="entry name" value="HTH_MARR_2"/>
    <property type="match status" value="1"/>
</dbReference>
<feature type="domain" description="HTH marR-type" evidence="1">
    <location>
        <begin position="26"/>
        <end position="154"/>
    </location>
</feature>